<organism evidence="3 4">
    <name type="scientific">Rickenella mellea</name>
    <dbReference type="NCBI Taxonomy" id="50990"/>
    <lineage>
        <taxon>Eukaryota</taxon>
        <taxon>Fungi</taxon>
        <taxon>Dikarya</taxon>
        <taxon>Basidiomycota</taxon>
        <taxon>Agaricomycotina</taxon>
        <taxon>Agaricomycetes</taxon>
        <taxon>Hymenochaetales</taxon>
        <taxon>Rickenellaceae</taxon>
        <taxon>Rickenella</taxon>
    </lineage>
</organism>
<dbReference type="InterPro" id="IPR001214">
    <property type="entry name" value="SET_dom"/>
</dbReference>
<dbReference type="VEuPathDB" id="FungiDB:BD410DRAFT_766014"/>
<reference evidence="3 4" key="1">
    <citation type="submission" date="2018-06" db="EMBL/GenBank/DDBJ databases">
        <title>A transcriptomic atlas of mushroom development highlights an independent origin of complex multicellularity.</title>
        <authorList>
            <consortium name="DOE Joint Genome Institute"/>
            <person name="Krizsan K."/>
            <person name="Almasi E."/>
            <person name="Merenyi Z."/>
            <person name="Sahu N."/>
            <person name="Viragh M."/>
            <person name="Koszo T."/>
            <person name="Mondo S."/>
            <person name="Kiss B."/>
            <person name="Balint B."/>
            <person name="Kues U."/>
            <person name="Barry K."/>
            <person name="Hegedus J.C."/>
            <person name="Henrissat B."/>
            <person name="Johnson J."/>
            <person name="Lipzen A."/>
            <person name="Ohm R."/>
            <person name="Nagy I."/>
            <person name="Pangilinan J."/>
            <person name="Yan J."/>
            <person name="Xiong Y."/>
            <person name="Grigoriev I.V."/>
            <person name="Hibbett D.S."/>
            <person name="Nagy L.G."/>
        </authorList>
    </citation>
    <scope>NUCLEOTIDE SEQUENCE [LARGE SCALE GENOMIC DNA]</scope>
    <source>
        <strain evidence="3 4">SZMC22713</strain>
    </source>
</reference>
<dbReference type="Gene3D" id="1.25.40.10">
    <property type="entry name" value="Tetratricopeptide repeat domain"/>
    <property type="match status" value="1"/>
</dbReference>
<protein>
    <recommendedName>
        <fullName evidence="2">SET domain-containing protein</fullName>
    </recommendedName>
</protein>
<keyword evidence="4" id="KW-1185">Reference proteome</keyword>
<evidence type="ECO:0000259" key="2">
    <source>
        <dbReference type="PROSITE" id="PS50280"/>
    </source>
</evidence>
<evidence type="ECO:0000313" key="4">
    <source>
        <dbReference type="Proteomes" id="UP000294933"/>
    </source>
</evidence>
<dbReference type="Pfam" id="PF00856">
    <property type="entry name" value="SET"/>
    <property type="match status" value="1"/>
</dbReference>
<dbReference type="CDD" id="cd20071">
    <property type="entry name" value="SET_SMYD"/>
    <property type="match status" value="1"/>
</dbReference>
<dbReference type="EMBL" id="ML170164">
    <property type="protein sequence ID" value="TDL25391.1"/>
    <property type="molecule type" value="Genomic_DNA"/>
</dbReference>
<dbReference type="Gene3D" id="2.170.270.10">
    <property type="entry name" value="SET domain"/>
    <property type="match status" value="1"/>
</dbReference>
<dbReference type="PANTHER" id="PTHR47643:SF2">
    <property type="entry name" value="TPR DOMAIN PROTEIN (AFU_ORTHOLOGUE AFUA_5G12710)"/>
    <property type="match status" value="1"/>
</dbReference>
<proteinExistence type="predicted"/>
<dbReference type="InterPro" id="IPR019734">
    <property type="entry name" value="TPR_rpt"/>
</dbReference>
<feature type="domain" description="SET" evidence="2">
    <location>
        <begin position="381"/>
        <end position="593"/>
    </location>
</feature>
<gene>
    <name evidence="3" type="ORF">BD410DRAFT_766014</name>
</gene>
<evidence type="ECO:0000313" key="3">
    <source>
        <dbReference type="EMBL" id="TDL25391.1"/>
    </source>
</evidence>
<dbReference type="OrthoDB" id="5945798at2759"/>
<dbReference type="SUPFAM" id="SSF48452">
    <property type="entry name" value="TPR-like"/>
    <property type="match status" value="1"/>
</dbReference>
<dbReference type="PROSITE" id="PS50280">
    <property type="entry name" value="SET"/>
    <property type="match status" value="1"/>
</dbReference>
<dbReference type="AlphaFoldDB" id="A0A4Y7QDQ7"/>
<dbReference type="STRING" id="50990.A0A4Y7QDQ7"/>
<evidence type="ECO:0000256" key="1">
    <source>
        <dbReference type="PROSITE-ProRule" id="PRU00339"/>
    </source>
</evidence>
<accession>A0A4Y7QDQ7</accession>
<dbReference type="InterPro" id="IPR046341">
    <property type="entry name" value="SET_dom_sf"/>
</dbReference>
<name>A0A4Y7QDQ7_9AGAM</name>
<sequence>MSYPLDSSVLAEMMSSMGMSSQNPNSLAKMASRFNRPAGTKSTSADDFTAQIRLFKERAAKDSALPPVKVDPTPREEILLTFRPEAYDESGGVRTTYVGMKQSYSRLPLEDLKQINISQMWVRKRHEGYFLLCRVITQPFRNVAIGFGVEDVEGNAAAVYVYNFPTLTYATSADMDAIFSMGTMLAIREPTYKLSAWGSDPMLRVDSPSDLVFLGSDNSIIHGQSWESGATIGRSLTPHKSAKAWRESGAAHFKAKRWFAAAVCFTNGIELDPNEHILRLNRSEVYMRMAWYRSAFQDAEKVLLAVGDNIEDLFFRSAISRAAKSLYYLGEYSNAIEMASRRPQDQECQKWCIKASDRLREQASGEYDWNSIFQESQTASAQLEIAEFTGPLQVRDMKNVGGGRGVFVSKDVNAGELLMVSKAIATGTENRQQNESTMFINCITNRALTTKDAALRSQLIERLWEESPVDLIIKALYAGPDCSPPAPYPPSQSLENLKLLENPLQPSTDIDIMRVDGACSFNCFGLDSLKPINTGSIDENDPQLDRSSGMFSLPSMCNHSCLPSAHWVSFGNFMCVRASRNLQKDEEVTIQYFPGHLPFGMRKQMALSNWGFKCRCILCELDKEDGEKLCREREDAMSRTRQDIGVRYDGGVMRRALKLVEDVRRTYSDHEKRGQCNVKPALFNAHHHLARVYGERALMEGTQFRQSSIEEEMKAVEALGVVILDRGLSGKIKRNSSLPIDMTQGPTHMNDECVIAVLHIVQQLYALDKLRRAELWLKTALYLEGVRVGGGWHLFQTRYCVILEELGLTDFTRDILIPSEPTN</sequence>
<dbReference type="PROSITE" id="PS50005">
    <property type="entry name" value="TPR"/>
    <property type="match status" value="1"/>
</dbReference>
<feature type="repeat" description="TPR" evidence="1">
    <location>
        <begin position="242"/>
        <end position="275"/>
    </location>
</feature>
<dbReference type="Proteomes" id="UP000294933">
    <property type="component" value="Unassembled WGS sequence"/>
</dbReference>
<dbReference type="PANTHER" id="PTHR47643">
    <property type="entry name" value="TPR DOMAIN PROTEIN (AFU_ORTHOLOGUE AFUA_5G12710)"/>
    <property type="match status" value="1"/>
</dbReference>
<dbReference type="SUPFAM" id="SSF82199">
    <property type="entry name" value="SET domain"/>
    <property type="match status" value="1"/>
</dbReference>
<keyword evidence="1" id="KW-0802">TPR repeat</keyword>
<dbReference type="InterPro" id="IPR011990">
    <property type="entry name" value="TPR-like_helical_dom_sf"/>
</dbReference>
<dbReference type="InterPro" id="IPR053209">
    <property type="entry name" value="Gramillin-biosynth_MTr"/>
</dbReference>